<keyword evidence="4" id="KW-1185">Reference proteome</keyword>
<evidence type="ECO:0008006" key="5">
    <source>
        <dbReference type="Google" id="ProtNLM"/>
    </source>
</evidence>
<dbReference type="OrthoDB" id="1488726at2"/>
<dbReference type="STRING" id="228958.SAMN04488007_3119"/>
<reference evidence="4" key="1">
    <citation type="submission" date="2016-11" db="EMBL/GenBank/DDBJ databases">
        <authorList>
            <person name="Varghese N."/>
            <person name="Submissions S."/>
        </authorList>
    </citation>
    <scope>NUCLEOTIDE SEQUENCE [LARGE SCALE GENOMIC DNA]</scope>
    <source>
        <strain evidence="4">DSM 16478</strain>
    </source>
</reference>
<evidence type="ECO:0000313" key="3">
    <source>
        <dbReference type="EMBL" id="SHK44793.1"/>
    </source>
</evidence>
<name>A0A1M6SJC7_9FLAO</name>
<feature type="signal peptide" evidence="2">
    <location>
        <begin position="1"/>
        <end position="21"/>
    </location>
</feature>
<feature type="chain" id="PRO_5012590449" description="Lipoprotein" evidence="2">
    <location>
        <begin position="22"/>
        <end position="608"/>
    </location>
</feature>
<dbReference type="RefSeq" id="WP_073245745.1">
    <property type="nucleotide sequence ID" value="NZ_FQZX01000002.1"/>
</dbReference>
<dbReference type="AlphaFoldDB" id="A0A1M6SJC7"/>
<gene>
    <name evidence="3" type="ORF">SAMN04488007_3119</name>
</gene>
<feature type="coiled-coil region" evidence="1">
    <location>
        <begin position="363"/>
        <end position="408"/>
    </location>
</feature>
<keyword evidence="2" id="KW-0732">Signal</keyword>
<evidence type="ECO:0000256" key="2">
    <source>
        <dbReference type="SAM" id="SignalP"/>
    </source>
</evidence>
<evidence type="ECO:0000313" key="4">
    <source>
        <dbReference type="Proteomes" id="UP000184314"/>
    </source>
</evidence>
<protein>
    <recommendedName>
        <fullName evidence="5">Lipoprotein</fullName>
    </recommendedName>
</protein>
<proteinExistence type="predicted"/>
<dbReference type="Proteomes" id="UP000184314">
    <property type="component" value="Unassembled WGS sequence"/>
</dbReference>
<evidence type="ECO:0000256" key="1">
    <source>
        <dbReference type="SAM" id="Coils"/>
    </source>
</evidence>
<dbReference type="EMBL" id="FQZX01000002">
    <property type="protein sequence ID" value="SHK44793.1"/>
    <property type="molecule type" value="Genomic_DNA"/>
</dbReference>
<organism evidence="3 4">
    <name type="scientific">Maribacter aquivivus</name>
    <dbReference type="NCBI Taxonomy" id="228958"/>
    <lineage>
        <taxon>Bacteria</taxon>
        <taxon>Pseudomonadati</taxon>
        <taxon>Bacteroidota</taxon>
        <taxon>Flavobacteriia</taxon>
        <taxon>Flavobacteriales</taxon>
        <taxon>Flavobacteriaceae</taxon>
        <taxon>Maribacter</taxon>
    </lineage>
</organism>
<sequence>MKKGILLVLGFSVLLFSFLQCKPKPDLIVKTHQEDPFKDTMTSSQYFKIDAKNDTIISGENGTTIVFQKGSFLDSDNNIVTDDIEIELTEALTIDEMILSNLTTISDGKLLETDGMIYFNATAKGRQLFVNPEKPVYLEIPTTNRKSGMSVYKGLRDKNGNMNWVNPIPIENYLIALDLFTLDFLPDGFVETLEKEMPFHNHEKVNEKFVDSLYYSLYFKTGNEIIEETVPDTNVSESYYDKVNETELDSTHYSEFDNSVNYGVDPAAIKAIKNNQFQNTLIATKQFEERLKVMFKICRSDIIDIYAQNLDKNLWEIDSIAASLLDDNVYQEDFEKFASQKWTKIKVPNKNLLLLKSYYENRLQLVKNELTKQRNKAVKANNEQTKKAKELVNNYKKLLNKREAYRMTGYGFELTDTGWINIDKGTILKNWEYSPLDFLVTNENTFDRAYGYVLYTSIKSLYRLKTNDSKTFYVGNETHREMIMPKDEKAIGILLAYKNNQTFLDVINFQTNTDSLLKFDLQEYPEREIKKTLAHFETSKQENSILEDLKYLDEIYLEEIRQDKLLRENYVMGQLRSVSSAIDTSYMEFDQKYGIDMLIERCLNNVKN</sequence>
<accession>A0A1M6SJC7</accession>
<keyword evidence="1" id="KW-0175">Coiled coil</keyword>